<dbReference type="InterPro" id="IPR023376">
    <property type="entry name" value="YqcC-like_dom"/>
</dbReference>
<keyword evidence="3" id="KW-1185">Reference proteome</keyword>
<accession>A0A081NIA0</accession>
<dbReference type="SUPFAM" id="SSF158452">
    <property type="entry name" value="YqcC-like"/>
    <property type="match status" value="1"/>
</dbReference>
<dbReference type="Proteomes" id="UP000028073">
    <property type="component" value="Unassembled WGS sequence"/>
</dbReference>
<organism evidence="2 3">
    <name type="scientific">Endozoicomonas numazuensis</name>
    <dbReference type="NCBI Taxonomy" id="1137799"/>
    <lineage>
        <taxon>Bacteria</taxon>
        <taxon>Pseudomonadati</taxon>
        <taxon>Pseudomonadota</taxon>
        <taxon>Gammaproteobacteria</taxon>
        <taxon>Oceanospirillales</taxon>
        <taxon>Endozoicomonadaceae</taxon>
        <taxon>Endozoicomonas</taxon>
    </lineage>
</organism>
<dbReference type="PIRSF" id="PIRSF006257">
    <property type="entry name" value="UCP006257"/>
    <property type="match status" value="1"/>
</dbReference>
<dbReference type="Pfam" id="PF04287">
    <property type="entry name" value="DUF446"/>
    <property type="match status" value="1"/>
</dbReference>
<dbReference type="PANTHER" id="PTHR39586">
    <property type="entry name" value="CYTOPLASMIC PROTEIN-RELATED"/>
    <property type="match status" value="1"/>
</dbReference>
<dbReference type="RefSeq" id="WP_034835282.1">
    <property type="nucleotide sequence ID" value="NZ_JOKH01000002.1"/>
</dbReference>
<dbReference type="PANTHER" id="PTHR39586:SF1">
    <property type="entry name" value="CYTOPLASMIC PROTEIN"/>
    <property type="match status" value="1"/>
</dbReference>
<dbReference type="InterPro" id="IPR007384">
    <property type="entry name" value="UCP006257"/>
</dbReference>
<dbReference type="STRING" id="1137799.GZ78_11525"/>
<reference evidence="2 3" key="1">
    <citation type="submission" date="2014-06" db="EMBL/GenBank/DDBJ databases">
        <title>Whole Genome Sequences of Three Symbiotic Endozoicomonas Bacteria.</title>
        <authorList>
            <person name="Neave M.J."/>
            <person name="Apprill A."/>
            <person name="Voolstra C.R."/>
        </authorList>
    </citation>
    <scope>NUCLEOTIDE SEQUENCE [LARGE SCALE GENOMIC DNA]</scope>
    <source>
        <strain evidence="2 3">DSM 25634</strain>
    </source>
</reference>
<name>A0A081NIA0_9GAMM</name>
<evidence type="ECO:0000259" key="1">
    <source>
        <dbReference type="Pfam" id="PF04287"/>
    </source>
</evidence>
<evidence type="ECO:0000313" key="2">
    <source>
        <dbReference type="EMBL" id="KEQ18173.1"/>
    </source>
</evidence>
<dbReference type="InterPro" id="IPR036814">
    <property type="entry name" value="YqcC-like_sf"/>
</dbReference>
<dbReference type="OrthoDB" id="8794567at2"/>
<dbReference type="GO" id="GO:0044010">
    <property type="term" value="P:single-species biofilm formation"/>
    <property type="evidence" value="ECO:0007669"/>
    <property type="project" value="TreeGrafter"/>
</dbReference>
<dbReference type="Gene3D" id="1.20.1440.40">
    <property type="entry name" value="YqcC-like"/>
    <property type="match status" value="1"/>
</dbReference>
<dbReference type="eggNOG" id="COG3098">
    <property type="taxonomic scope" value="Bacteria"/>
</dbReference>
<gene>
    <name evidence="2" type="ORF">GZ78_11525</name>
</gene>
<protein>
    <submittedName>
        <fullName evidence="2">Glyoxalase I</fullName>
    </submittedName>
</protein>
<sequence>MSTEVRALLVSLEEELKRLNCWQSMPPSAEAMASTTPFCMDTMGFTQWLQWLFIPRVSAILDQGAALPKGANIKPYAEEALVVEKVEATQLLVLVERFDQLMN</sequence>
<feature type="domain" description="YqcC-like" evidence="1">
    <location>
        <begin position="5"/>
        <end position="101"/>
    </location>
</feature>
<proteinExistence type="predicted"/>
<comment type="caution">
    <text evidence="2">The sequence shown here is derived from an EMBL/GenBank/DDBJ whole genome shotgun (WGS) entry which is preliminary data.</text>
</comment>
<dbReference type="AlphaFoldDB" id="A0A081NIA0"/>
<evidence type="ECO:0000313" key="3">
    <source>
        <dbReference type="Proteomes" id="UP000028073"/>
    </source>
</evidence>
<dbReference type="EMBL" id="JOKH01000002">
    <property type="protein sequence ID" value="KEQ18173.1"/>
    <property type="molecule type" value="Genomic_DNA"/>
</dbReference>